<dbReference type="EMBL" id="CP132507">
    <property type="protein sequence ID" value="WNO04015.1"/>
    <property type="molecule type" value="Genomic_DNA"/>
</dbReference>
<evidence type="ECO:0000256" key="1">
    <source>
        <dbReference type="SAM" id="Phobius"/>
    </source>
</evidence>
<keyword evidence="1" id="KW-0812">Transmembrane</keyword>
<evidence type="ECO:0000313" key="2">
    <source>
        <dbReference type="EMBL" id="WNO04015.1"/>
    </source>
</evidence>
<accession>A0ABZ0AWY0</accession>
<keyword evidence="3" id="KW-1185">Reference proteome</keyword>
<evidence type="ECO:0000313" key="3">
    <source>
        <dbReference type="Proteomes" id="UP001302257"/>
    </source>
</evidence>
<name>A0ABZ0AWY0_9BURK</name>
<proteinExistence type="predicted"/>
<gene>
    <name evidence="2" type="ORF">RAN89_14000</name>
</gene>
<keyword evidence="1" id="KW-1133">Transmembrane helix</keyword>
<dbReference type="Proteomes" id="UP001302257">
    <property type="component" value="Chromosome"/>
</dbReference>
<protein>
    <recommendedName>
        <fullName evidence="4">Co-chaperone DjlA N-terminal domain-containing protein</fullName>
    </recommendedName>
</protein>
<dbReference type="RefSeq" id="WP_313866886.1">
    <property type="nucleotide sequence ID" value="NZ_CP132507.1"/>
</dbReference>
<keyword evidence="1" id="KW-0472">Membrane</keyword>
<organism evidence="2 3">
    <name type="scientific">Rhodoferax mekongensis</name>
    <dbReference type="NCBI Taxonomy" id="3068341"/>
    <lineage>
        <taxon>Bacteria</taxon>
        <taxon>Pseudomonadati</taxon>
        <taxon>Pseudomonadota</taxon>
        <taxon>Betaproteobacteria</taxon>
        <taxon>Burkholderiales</taxon>
        <taxon>Comamonadaceae</taxon>
        <taxon>Rhodoferax</taxon>
    </lineage>
</organism>
<evidence type="ECO:0008006" key="4">
    <source>
        <dbReference type="Google" id="ProtNLM"/>
    </source>
</evidence>
<feature type="transmembrane region" description="Helical" evidence="1">
    <location>
        <begin position="6"/>
        <end position="25"/>
    </location>
</feature>
<reference evidence="2 3" key="1">
    <citation type="submission" date="2023-08" db="EMBL/GenBank/DDBJ databases">
        <title>Rhodoferax potami sp. nov. and Rhodoferax mekongensis sp. nov., isolated from the Mekong River in Thailand.</title>
        <authorList>
            <person name="Kitikhun S."/>
            <person name="Charoenyingcharoen P."/>
            <person name="Siriarchawattana P."/>
            <person name="Likhitrattanapisal S."/>
            <person name="Nilsakha T."/>
            <person name="Chanpet A."/>
            <person name="Rattanawaree P."/>
            <person name="Ingsriswang S."/>
        </authorList>
    </citation>
    <scope>NUCLEOTIDE SEQUENCE [LARGE SCALE GENOMIC DNA]</scope>
    <source>
        <strain evidence="2 3">TBRC 17307</strain>
    </source>
</reference>
<sequence length="160" mass="18232">MSDAWFGFLGGVLATLVGALIASIVQRHHEFNKRKQEAHVDAYFHLLDLHNWYFWVASAELRGESPPGEVVSHCRELALKLNDKLRTFDNVKKIEEILMILFSETMTANERANRLQALLDNYGQTVSPKHLEAMKRIGMENILRYGLGEAPKNNAPGSWR</sequence>